<organism evidence="4 5">
    <name type="scientific">Lactobacillus crispatus</name>
    <dbReference type="NCBI Taxonomy" id="47770"/>
    <lineage>
        <taxon>Bacteria</taxon>
        <taxon>Bacillati</taxon>
        <taxon>Bacillota</taxon>
        <taxon>Bacilli</taxon>
        <taxon>Lactobacillales</taxon>
        <taxon>Lactobacillaceae</taxon>
        <taxon>Lactobacillus</taxon>
    </lineage>
</organism>
<dbReference type="AlphaFoldDB" id="A0A2M9WLP3"/>
<feature type="chain" id="PRO_5014942349" evidence="3">
    <location>
        <begin position="25"/>
        <end position="356"/>
    </location>
</feature>
<feature type="compositionally biased region" description="Polar residues" evidence="1">
    <location>
        <begin position="246"/>
        <end position="257"/>
    </location>
</feature>
<dbReference type="Gene3D" id="2.60.40.740">
    <property type="match status" value="1"/>
</dbReference>
<sequence>MKKLLIGSAVLAALLIKENIAVNAAIEQNETTPKIAVTDKKEKPKDQSDNSLAGHYDQETNFITWEIRLNPKKEKYTGDLKLENLIPEGLVLDPDTIEVIKNDNFIQNSSLVKLKKNKLTAEFPAKKYSESTILIKYRTKVEAEPNEPNYLRVSQSFTLGDDRVQEYEQEIKYDRSNKNFNIEAPHKSTFRDDNQISLIKKSKSNEERSEDWLKRLAELIINKKETTSDKGGEKVQGQVKDQKQQASPENTNLSRTPTVKGLTGFDTKANEVKSTAKIDSDSVKTTLDKDEIKDNARSTISPKSQKHDTHVTLPKSDTSETKAKLPKAGETAGVMLSVLGIILIIAGWTVRTKFLK</sequence>
<evidence type="ECO:0000256" key="3">
    <source>
        <dbReference type="SAM" id="SignalP"/>
    </source>
</evidence>
<feature type="region of interest" description="Disordered" evidence="1">
    <location>
        <begin position="289"/>
        <end position="324"/>
    </location>
</feature>
<evidence type="ECO:0000313" key="4">
    <source>
        <dbReference type="EMBL" id="PJZ16001.1"/>
    </source>
</evidence>
<evidence type="ECO:0000256" key="2">
    <source>
        <dbReference type="SAM" id="Phobius"/>
    </source>
</evidence>
<accession>A0A2M9WLP3</accession>
<feature type="transmembrane region" description="Helical" evidence="2">
    <location>
        <begin position="332"/>
        <end position="350"/>
    </location>
</feature>
<dbReference type="EMBL" id="MKXG01000207">
    <property type="protein sequence ID" value="PJZ16001.1"/>
    <property type="molecule type" value="Genomic_DNA"/>
</dbReference>
<keyword evidence="2" id="KW-0812">Transmembrane</keyword>
<proteinExistence type="predicted"/>
<dbReference type="InterPro" id="IPR008966">
    <property type="entry name" value="Adhesion_dom_sf"/>
</dbReference>
<keyword evidence="2" id="KW-1133">Transmembrane helix</keyword>
<keyword evidence="3" id="KW-0732">Signal</keyword>
<feature type="region of interest" description="Disordered" evidence="1">
    <location>
        <begin position="227"/>
        <end position="264"/>
    </location>
</feature>
<gene>
    <name evidence="4" type="ORF">BHU41_01315</name>
</gene>
<dbReference type="SUPFAM" id="SSF49401">
    <property type="entry name" value="Bacterial adhesins"/>
    <property type="match status" value="1"/>
</dbReference>
<dbReference type="RefSeq" id="WP_100733084.1">
    <property type="nucleotide sequence ID" value="NZ_JAQCZY010000010.1"/>
</dbReference>
<dbReference type="Proteomes" id="UP000231914">
    <property type="component" value="Unassembled WGS sequence"/>
</dbReference>
<comment type="caution">
    <text evidence="4">The sequence shown here is derived from an EMBL/GenBank/DDBJ whole genome shotgun (WGS) entry which is preliminary data.</text>
</comment>
<keyword evidence="2" id="KW-0472">Membrane</keyword>
<reference evidence="4 5" key="1">
    <citation type="submission" date="2016-10" db="EMBL/GenBank/DDBJ databases">
        <title>WGS of isloates from the oral cavity of healthy individuals.</title>
        <authorList>
            <person name="Sharma S."/>
            <person name="Pal V.K."/>
            <person name="Patil P.B."/>
            <person name="Korpole S."/>
            <person name="Grover V."/>
        </authorList>
    </citation>
    <scope>NUCLEOTIDE SEQUENCE [LARGE SCALE GENOMIC DNA]</scope>
    <source>
        <strain evidence="4 5">DISK12</strain>
    </source>
</reference>
<evidence type="ECO:0000256" key="1">
    <source>
        <dbReference type="SAM" id="MobiDB-lite"/>
    </source>
</evidence>
<feature type="signal peptide" evidence="3">
    <location>
        <begin position="1"/>
        <end position="24"/>
    </location>
</feature>
<name>A0A2M9WLP3_9LACO</name>
<protein>
    <submittedName>
        <fullName evidence="4">Peptidase</fullName>
    </submittedName>
</protein>
<evidence type="ECO:0000313" key="5">
    <source>
        <dbReference type="Proteomes" id="UP000231914"/>
    </source>
</evidence>